<accession>F8NIJ5</accession>
<dbReference type="KEGG" id="sla:SERLADRAFT_433721"/>
<gene>
    <name evidence="1" type="ORF">SERLADRAFT_433721</name>
</gene>
<sequence>MPSPSPSPNLSFTIPPSVGEILGASRRFSSVSDRAQRELLIFIFLHHDQVLLNDYFESLVRLSYENTQRVKLLKGAVNVQEQNLHLILQDYIPSLLELYRIHPLSFPSIPSRLLPYNFEHTLPCGIVLRKKPKEEPTYNIPSSFSTNNYYNIYSTSPVHYQPIKYFCIGNHLDNLSIINYLMRLRCTLYLPQVEDLEAFGPCFGLQHSTSVIIVTPATKDQIRQVVAGLAQFDQLIATAQRKARDGEDYTADIDNIQYVSKYVEKYYWVLEILTPFIVNQRSDYPEHFIITVSKVTSGPLLIIVQKLISTRNPRPPTKNPPPENQPDNWYNQESLDLEPDLAARMTNKSNQGSKAVLASPLFEFIGKKETYVDWKNVLANYFIAYPQKFPN</sequence>
<dbReference type="GeneID" id="18814228"/>
<dbReference type="Proteomes" id="UP000008064">
    <property type="component" value="Unassembled WGS sequence"/>
</dbReference>
<organism>
    <name type="scientific">Serpula lacrymans var. lacrymans (strain S7.9)</name>
    <name type="common">Dry rot fungus</name>
    <dbReference type="NCBI Taxonomy" id="578457"/>
    <lineage>
        <taxon>Eukaryota</taxon>
        <taxon>Fungi</taxon>
        <taxon>Dikarya</taxon>
        <taxon>Basidiomycota</taxon>
        <taxon>Agaricomycotina</taxon>
        <taxon>Agaricomycetes</taxon>
        <taxon>Agaricomycetidae</taxon>
        <taxon>Boletales</taxon>
        <taxon>Coniophorineae</taxon>
        <taxon>Serpulaceae</taxon>
        <taxon>Serpula</taxon>
    </lineage>
</organism>
<dbReference type="AlphaFoldDB" id="F8NIJ5"/>
<dbReference type="EMBL" id="GL945429">
    <property type="protein sequence ID" value="EGO29757.1"/>
    <property type="molecule type" value="Genomic_DNA"/>
</dbReference>
<proteinExistence type="predicted"/>
<evidence type="ECO:0000313" key="1">
    <source>
        <dbReference type="EMBL" id="EGO29757.1"/>
    </source>
</evidence>
<dbReference type="HOGENOM" id="CLU_706291_0_0_1"/>
<protein>
    <submittedName>
        <fullName evidence="1">Uncharacterized protein</fullName>
    </submittedName>
</protein>
<reference evidence="1" key="1">
    <citation type="submission" date="2011-04" db="EMBL/GenBank/DDBJ databases">
        <title>Evolution of plant cell wall degrading machinery underlies the functional diversity of forest fungi.</title>
        <authorList>
            <consortium name="US DOE Joint Genome Institute (JGI-PGF)"/>
            <person name="Eastwood D.C."/>
            <person name="Floudas D."/>
            <person name="Binder M."/>
            <person name="Majcherczyk A."/>
            <person name="Schneider P."/>
            <person name="Aerts A."/>
            <person name="Asiegbu F.O."/>
            <person name="Baker S.E."/>
            <person name="Barry K."/>
            <person name="Bendiksby M."/>
            <person name="Blumentritt M."/>
            <person name="Coutinho P.M."/>
            <person name="Cullen D."/>
            <person name="Cullen D."/>
            <person name="Gathman A."/>
            <person name="Goodell B."/>
            <person name="Henrissat B."/>
            <person name="Ihrmark K."/>
            <person name="Kauserud H."/>
            <person name="Kohler A."/>
            <person name="LaButti K."/>
            <person name="Lapidus A."/>
            <person name="Lavin J.L."/>
            <person name="Lee Y.-H."/>
            <person name="Lindquist E."/>
            <person name="Lilly W."/>
            <person name="Lucas S."/>
            <person name="Morin E."/>
            <person name="Murat C."/>
            <person name="Oguiza J.A."/>
            <person name="Park J."/>
            <person name="Pisabarro A.G."/>
            <person name="Riley R."/>
            <person name="Rosling A."/>
            <person name="Salamov A."/>
            <person name="Schmidt O."/>
            <person name="Schmutz J."/>
            <person name="Skrede I."/>
            <person name="Stenlid J."/>
            <person name="Wiebenga A."/>
            <person name="Xie X."/>
            <person name="Kues U."/>
            <person name="Hibbett D.S."/>
            <person name="Hoffmeister D."/>
            <person name="Hogberg N."/>
            <person name="Martin F."/>
            <person name="Grigoriev I.V."/>
            <person name="Watkinson S.C."/>
        </authorList>
    </citation>
    <scope>NUCLEOTIDE SEQUENCE</scope>
    <source>
        <strain evidence="1">S7.9</strain>
    </source>
</reference>
<dbReference type="RefSeq" id="XP_007313999.1">
    <property type="nucleotide sequence ID" value="XM_007313937.1"/>
</dbReference>
<name>F8NIJ5_SERL9</name>